<organism evidence="2 3">
    <name type="scientific">Jatrophihabitans lederbergiae</name>
    <dbReference type="NCBI Taxonomy" id="3075547"/>
    <lineage>
        <taxon>Bacteria</taxon>
        <taxon>Bacillati</taxon>
        <taxon>Actinomycetota</taxon>
        <taxon>Actinomycetes</taxon>
        <taxon>Jatrophihabitantales</taxon>
        <taxon>Jatrophihabitantaceae</taxon>
        <taxon>Jatrophihabitans</taxon>
    </lineage>
</organism>
<accession>A0ABU2JIH5</accession>
<evidence type="ECO:0000256" key="1">
    <source>
        <dbReference type="SAM" id="MobiDB-lite"/>
    </source>
</evidence>
<proteinExistence type="predicted"/>
<dbReference type="EMBL" id="JAVREH010000139">
    <property type="protein sequence ID" value="MDT0264523.1"/>
    <property type="molecule type" value="Genomic_DNA"/>
</dbReference>
<reference evidence="3" key="1">
    <citation type="submission" date="2023-07" db="EMBL/GenBank/DDBJ databases">
        <title>30 novel species of actinomycetes from the DSMZ collection.</title>
        <authorList>
            <person name="Nouioui I."/>
        </authorList>
    </citation>
    <scope>NUCLEOTIDE SEQUENCE [LARGE SCALE GENOMIC DNA]</scope>
    <source>
        <strain evidence="3">DSM 44399</strain>
    </source>
</reference>
<comment type="caution">
    <text evidence="2">The sequence shown here is derived from an EMBL/GenBank/DDBJ whole genome shotgun (WGS) entry which is preliminary data.</text>
</comment>
<feature type="region of interest" description="Disordered" evidence="1">
    <location>
        <begin position="1"/>
        <end position="31"/>
    </location>
</feature>
<evidence type="ECO:0000313" key="3">
    <source>
        <dbReference type="Proteomes" id="UP001183176"/>
    </source>
</evidence>
<evidence type="ECO:0000313" key="2">
    <source>
        <dbReference type="EMBL" id="MDT0264523.1"/>
    </source>
</evidence>
<sequence>MPSVADNKLASVSALPGRPAAKNPANPEPMIATFGRDGADCPALVCA</sequence>
<keyword evidence="3" id="KW-1185">Reference proteome</keyword>
<dbReference type="Proteomes" id="UP001183176">
    <property type="component" value="Unassembled WGS sequence"/>
</dbReference>
<name>A0ABU2JIH5_9ACTN</name>
<gene>
    <name evidence="2" type="ORF">RM423_24535</name>
</gene>
<protein>
    <submittedName>
        <fullName evidence="2">Uncharacterized protein</fullName>
    </submittedName>
</protein>
<dbReference type="RefSeq" id="WP_311425657.1">
    <property type="nucleotide sequence ID" value="NZ_JAVREH010000139.1"/>
</dbReference>